<dbReference type="SUPFAM" id="SSF53756">
    <property type="entry name" value="UDP-Glycosyltransferase/glycogen phosphorylase"/>
    <property type="match status" value="1"/>
</dbReference>
<accession>A0A6J6X5R0</accession>
<dbReference type="InterPro" id="IPR028098">
    <property type="entry name" value="Glyco_trans_4-like_N"/>
</dbReference>
<evidence type="ECO:0000313" key="3">
    <source>
        <dbReference type="EMBL" id="CAB4791709.1"/>
    </source>
</evidence>
<name>A0A6J6X5R0_9ZZZZ</name>
<dbReference type="InterPro" id="IPR001296">
    <property type="entry name" value="Glyco_trans_1"/>
</dbReference>
<protein>
    <submittedName>
        <fullName evidence="3">Unannotated protein</fullName>
    </submittedName>
</protein>
<dbReference type="Pfam" id="PF13579">
    <property type="entry name" value="Glyco_trans_4_4"/>
    <property type="match status" value="1"/>
</dbReference>
<evidence type="ECO:0000259" key="2">
    <source>
        <dbReference type="Pfam" id="PF13579"/>
    </source>
</evidence>
<dbReference type="Pfam" id="PF00534">
    <property type="entry name" value="Glycos_transf_1"/>
    <property type="match status" value="1"/>
</dbReference>
<evidence type="ECO:0000259" key="1">
    <source>
        <dbReference type="Pfam" id="PF00534"/>
    </source>
</evidence>
<dbReference type="PANTHER" id="PTHR12526">
    <property type="entry name" value="GLYCOSYLTRANSFERASE"/>
    <property type="match status" value="1"/>
</dbReference>
<organism evidence="3">
    <name type="scientific">freshwater metagenome</name>
    <dbReference type="NCBI Taxonomy" id="449393"/>
    <lineage>
        <taxon>unclassified sequences</taxon>
        <taxon>metagenomes</taxon>
        <taxon>ecological metagenomes</taxon>
    </lineage>
</organism>
<feature type="domain" description="Glycosyltransferase subfamily 4-like N-terminal" evidence="2">
    <location>
        <begin position="9"/>
        <end position="108"/>
    </location>
</feature>
<sequence>MVLPNDGTGGMQAQVRLISEALASAGSQVSVLIGGGTTTGTVGGVTYLSGPPLLNWFGIPFLRALRRHARLLRADVVHGHGLRTGPFVALARRRAQRFVTCHGIDPATVPEGLLRLLRILPVKILACGPGPQSVLQHFGLAVALLENATPPERTPKTRSEFNERFGTTDDDFVALWPARFSAQKDHSSLLAFAQCLRDTNMVVVCCGDGPLRAQFESRITALGLGRHFRTVDFVSDAAAWLPATDFFVLPSKWEGQPLVLLEAMRAGIPAVTWTTVGAELLPSSAHVTSPDDGATRVRMWLETPETASVDTETQRKIAAEHEIGIAISWYQTLYYS</sequence>
<dbReference type="AlphaFoldDB" id="A0A6J6X5R0"/>
<dbReference type="GO" id="GO:0016757">
    <property type="term" value="F:glycosyltransferase activity"/>
    <property type="evidence" value="ECO:0007669"/>
    <property type="project" value="InterPro"/>
</dbReference>
<dbReference type="Gene3D" id="3.40.50.2000">
    <property type="entry name" value="Glycogen Phosphorylase B"/>
    <property type="match status" value="2"/>
</dbReference>
<feature type="domain" description="Glycosyl transferase family 1" evidence="1">
    <location>
        <begin position="160"/>
        <end position="274"/>
    </location>
</feature>
<dbReference type="CDD" id="cd03801">
    <property type="entry name" value="GT4_PimA-like"/>
    <property type="match status" value="1"/>
</dbReference>
<gene>
    <name evidence="3" type="ORF">UFOPK2958_01260</name>
</gene>
<reference evidence="3" key="1">
    <citation type="submission" date="2020-05" db="EMBL/GenBank/DDBJ databases">
        <authorList>
            <person name="Chiriac C."/>
            <person name="Salcher M."/>
            <person name="Ghai R."/>
            <person name="Kavagutti S V."/>
        </authorList>
    </citation>
    <scope>NUCLEOTIDE SEQUENCE</scope>
</reference>
<proteinExistence type="predicted"/>
<dbReference type="EMBL" id="CAFAAB010000171">
    <property type="protein sequence ID" value="CAB4791709.1"/>
    <property type="molecule type" value="Genomic_DNA"/>
</dbReference>